<accession>A0A8H4NXD8</accession>
<feature type="compositionally biased region" description="Polar residues" evidence="3">
    <location>
        <begin position="84"/>
        <end position="102"/>
    </location>
</feature>
<dbReference type="InterPro" id="IPR012677">
    <property type="entry name" value="Nucleotide-bd_a/b_plait_sf"/>
</dbReference>
<dbReference type="OrthoDB" id="410044at2759"/>
<dbReference type="InterPro" id="IPR052462">
    <property type="entry name" value="SLIRP/GR-RBP-like"/>
</dbReference>
<dbReference type="Proteomes" id="UP000605986">
    <property type="component" value="Unassembled WGS sequence"/>
</dbReference>
<dbReference type="PANTHER" id="PTHR48027">
    <property type="entry name" value="HETEROGENEOUS NUCLEAR RIBONUCLEOPROTEIN 87F-RELATED"/>
    <property type="match status" value="1"/>
</dbReference>
<proteinExistence type="predicted"/>
<dbReference type="InterPro" id="IPR000504">
    <property type="entry name" value="RRM_dom"/>
</dbReference>
<feature type="domain" description="RRM" evidence="4">
    <location>
        <begin position="154"/>
        <end position="232"/>
    </location>
</feature>
<dbReference type="AlphaFoldDB" id="A0A8H4NXD8"/>
<evidence type="ECO:0000256" key="1">
    <source>
        <dbReference type="ARBA" id="ARBA00022884"/>
    </source>
</evidence>
<feature type="region of interest" description="Disordered" evidence="3">
    <location>
        <begin position="607"/>
        <end position="731"/>
    </location>
</feature>
<feature type="compositionally biased region" description="Basic residues" evidence="3">
    <location>
        <begin position="640"/>
        <end position="651"/>
    </location>
</feature>
<feature type="domain" description="RRM" evidence="4">
    <location>
        <begin position="336"/>
        <end position="416"/>
    </location>
</feature>
<keyword evidence="6" id="KW-1185">Reference proteome</keyword>
<feature type="compositionally biased region" description="Basic and acidic residues" evidence="3">
    <location>
        <begin position="673"/>
        <end position="686"/>
    </location>
</feature>
<feature type="compositionally biased region" description="Basic and acidic residues" evidence="3">
    <location>
        <begin position="716"/>
        <end position="725"/>
    </location>
</feature>
<feature type="compositionally biased region" description="Polar residues" evidence="3">
    <location>
        <begin position="832"/>
        <end position="844"/>
    </location>
</feature>
<comment type="caution">
    <text evidence="5">The sequence shown here is derived from an EMBL/GenBank/DDBJ whole genome shotgun (WGS) entry which is preliminary data.</text>
</comment>
<dbReference type="Gene3D" id="3.30.70.330">
    <property type="match status" value="2"/>
</dbReference>
<dbReference type="CDD" id="cd00590">
    <property type="entry name" value="RRM_SF"/>
    <property type="match status" value="1"/>
</dbReference>
<evidence type="ECO:0000313" key="6">
    <source>
        <dbReference type="Proteomes" id="UP000605986"/>
    </source>
</evidence>
<keyword evidence="1 2" id="KW-0694">RNA-binding</keyword>
<dbReference type="EMBL" id="JAADJG010000359">
    <property type="protein sequence ID" value="KAF4448141.1"/>
    <property type="molecule type" value="Genomic_DNA"/>
</dbReference>
<dbReference type="Pfam" id="PF00076">
    <property type="entry name" value="RRM_1"/>
    <property type="match status" value="2"/>
</dbReference>
<sequence>MPTQEYRTPHVVASSDLRLRNAHSSNNINYSGNDSDADDEGSPMGTPERPLSNSKSMPSLPKVDYDAAIRRWLESSISRVETQVESAGTEAEQSVQQPITKQGSDDNKGHDAIDSGLMTMTDAVQAVAALPADVDAIAASPPEFDAQALYPGDACVFVANLTHHFDDLTIKAALTKYFGMFGTVFVKVKRDRRRMPFAFVQYTEIKHANVAVHKARGERILGRPIRVEKCGGNLAYIIFRKNSRPVQIDEARTIFAPYGPIEKIAPLDLYAQKTLNVPPSLLVQFSMFDPKRDVIRGVGPSTPFLLMAFDPKMVRKSPDRPDNDRTFMELYEKDCRSAFFGGLPTYANEDMIRQLASNCGKVISVDMRYTADQNGGLPHPFAFVQFEQPNTPDEAVRQYNGQEIDGCRLKVERKRPKQPSTDTRMYPSPLRPMRPHRRINSMAATPSKHHRMFSTVGISQTDQDFIGTMQSQGMPGPESSRLNPPVPLPPKKLPFSTRTVDDFTPLQSPDKHSEVANTGTMVHFAPSPGNVISPAGSSPIHGQQPVPSATTSPPHILSFKDRMADAGRSLSYAFSPAAEHAADRCEVAAEDKNAGKGHRRATSMFIARNTPVPIEISESEGSSSWRESGTSDDEQEFREKKAKSRARLHRSHLSEENLKRNLLAQAQLKRAHHSEEHLRGRRDYPPSRKRLTSVSKSEKSLKIHKSHKSIGSIKSRKSDATERPPEGQVVLSSQQPVYQQPIQYNHMMPQYPPQPPMYPMGYMPIQPQAMASPAPGGFTYMDMPYHTGPQYPMFTPSPQYGPPQMFHGQPQVPYQTQHQEQYREPVPMSQDARLSQPENLSRPQYQGRRFASYAHGNYDNMGYHGHGPMVRGQFETDHQRRQRAEAERYRRYNS</sequence>
<feature type="compositionally biased region" description="Basic and acidic residues" evidence="3">
    <location>
        <begin position="874"/>
        <end position="894"/>
    </location>
</feature>
<feature type="region of interest" description="Disordered" evidence="3">
    <location>
        <begin position="807"/>
        <end position="844"/>
    </location>
</feature>
<evidence type="ECO:0000256" key="2">
    <source>
        <dbReference type="PROSITE-ProRule" id="PRU00176"/>
    </source>
</evidence>
<name>A0A8H4NXD8_9HYPO</name>
<feature type="region of interest" description="Disordered" evidence="3">
    <location>
        <begin position="1"/>
        <end position="60"/>
    </location>
</feature>
<dbReference type="InterPro" id="IPR035979">
    <property type="entry name" value="RBD_domain_sf"/>
</dbReference>
<dbReference type="GO" id="GO:0003723">
    <property type="term" value="F:RNA binding"/>
    <property type="evidence" value="ECO:0007669"/>
    <property type="project" value="UniProtKB-UniRule"/>
</dbReference>
<feature type="compositionally biased region" description="Polar residues" evidence="3">
    <location>
        <begin position="22"/>
        <end position="34"/>
    </location>
</feature>
<gene>
    <name evidence="5" type="ORF">F53441_8457</name>
</gene>
<protein>
    <submittedName>
        <fullName evidence="5">Meiotic activator RIM4</fullName>
    </submittedName>
</protein>
<dbReference type="SUPFAM" id="SSF54928">
    <property type="entry name" value="RNA-binding domain, RBD"/>
    <property type="match status" value="2"/>
</dbReference>
<organism evidence="5 6">
    <name type="scientific">Fusarium austroafricanum</name>
    <dbReference type="NCBI Taxonomy" id="2364996"/>
    <lineage>
        <taxon>Eukaryota</taxon>
        <taxon>Fungi</taxon>
        <taxon>Dikarya</taxon>
        <taxon>Ascomycota</taxon>
        <taxon>Pezizomycotina</taxon>
        <taxon>Sordariomycetes</taxon>
        <taxon>Hypocreomycetidae</taxon>
        <taxon>Hypocreales</taxon>
        <taxon>Nectriaceae</taxon>
        <taxon>Fusarium</taxon>
        <taxon>Fusarium concolor species complex</taxon>
    </lineage>
</organism>
<evidence type="ECO:0000313" key="5">
    <source>
        <dbReference type="EMBL" id="KAF4448141.1"/>
    </source>
</evidence>
<feature type="region of interest" description="Disordered" evidence="3">
    <location>
        <begin position="864"/>
        <end position="894"/>
    </location>
</feature>
<evidence type="ECO:0000256" key="3">
    <source>
        <dbReference type="SAM" id="MobiDB-lite"/>
    </source>
</evidence>
<reference evidence="5" key="1">
    <citation type="submission" date="2020-01" db="EMBL/GenBank/DDBJ databases">
        <title>Identification and distribution of gene clusters putatively required for synthesis of sphingolipid metabolism inhibitors in phylogenetically diverse species of the filamentous fungus Fusarium.</title>
        <authorList>
            <person name="Kim H.-S."/>
            <person name="Busman M."/>
            <person name="Brown D.W."/>
            <person name="Divon H."/>
            <person name="Uhlig S."/>
            <person name="Proctor R.H."/>
        </authorList>
    </citation>
    <scope>NUCLEOTIDE SEQUENCE</scope>
    <source>
        <strain evidence="5">NRRL 53441</strain>
    </source>
</reference>
<dbReference type="SMART" id="SM00360">
    <property type="entry name" value="RRM"/>
    <property type="match status" value="2"/>
</dbReference>
<feature type="region of interest" description="Disordered" evidence="3">
    <location>
        <begin position="84"/>
        <end position="111"/>
    </location>
</feature>
<feature type="compositionally biased region" description="Low complexity" evidence="3">
    <location>
        <begin position="614"/>
        <end position="628"/>
    </location>
</feature>
<dbReference type="PROSITE" id="PS50102">
    <property type="entry name" value="RRM"/>
    <property type="match status" value="2"/>
</dbReference>
<evidence type="ECO:0000259" key="4">
    <source>
        <dbReference type="PROSITE" id="PS50102"/>
    </source>
</evidence>
<feature type="region of interest" description="Disordered" evidence="3">
    <location>
        <begin position="413"/>
        <end position="435"/>
    </location>
</feature>